<reference evidence="1" key="1">
    <citation type="journal article" date="2021" name="PeerJ">
        <title>Extensive microbial diversity within the chicken gut microbiome revealed by metagenomics and culture.</title>
        <authorList>
            <person name="Gilroy R."/>
            <person name="Ravi A."/>
            <person name="Getino M."/>
            <person name="Pursley I."/>
            <person name="Horton D.L."/>
            <person name="Alikhan N.F."/>
            <person name="Baker D."/>
            <person name="Gharbi K."/>
            <person name="Hall N."/>
            <person name="Watson M."/>
            <person name="Adriaenssens E.M."/>
            <person name="Foster-Nyarko E."/>
            <person name="Jarju S."/>
            <person name="Secka A."/>
            <person name="Antonio M."/>
            <person name="Oren A."/>
            <person name="Chaudhuri R.R."/>
            <person name="La Ragione R."/>
            <person name="Hildebrand F."/>
            <person name="Pallen M.J."/>
        </authorList>
    </citation>
    <scope>NUCLEOTIDE SEQUENCE</scope>
    <source>
        <strain evidence="1">B5-657</strain>
    </source>
</reference>
<dbReference type="EMBL" id="JAHLFQ010000091">
    <property type="protein sequence ID" value="MBU3803964.1"/>
    <property type="molecule type" value="Genomic_DNA"/>
</dbReference>
<gene>
    <name evidence="1" type="ORF">H9872_04315</name>
</gene>
<proteinExistence type="predicted"/>
<name>A0A9E2KAD3_9FIRM</name>
<evidence type="ECO:0000313" key="1">
    <source>
        <dbReference type="EMBL" id="MBU3803964.1"/>
    </source>
</evidence>
<accession>A0A9E2KAD3</accession>
<comment type="caution">
    <text evidence="1">The sequence shown here is derived from an EMBL/GenBank/DDBJ whole genome shotgun (WGS) entry which is preliminary data.</text>
</comment>
<protein>
    <submittedName>
        <fullName evidence="1">Uncharacterized protein</fullName>
    </submittedName>
</protein>
<evidence type="ECO:0000313" key="2">
    <source>
        <dbReference type="Proteomes" id="UP000824229"/>
    </source>
</evidence>
<sequence length="206" mass="23872">MSAFLGPIHYWLYGKITLQQQLVEEVTALAKDKGITDLESKLNSTYGEFDSRPLEEIIDEDNIHGWLQDKVSRVEYKLAEAVTQLLTQNKENMNELENIFYKNGELVGEELVREEGLTVPRVYKAISDSLLDGMPCDHAIQIIKQEVDEVIWKRSFCVHEHYWKEVGGDIKNYYELRKAWLKGLAKAVGLTFEEQDERTYALKRGE</sequence>
<dbReference type="Proteomes" id="UP000824229">
    <property type="component" value="Unassembled WGS sequence"/>
</dbReference>
<dbReference type="AlphaFoldDB" id="A0A9E2KAD3"/>
<reference evidence="1" key="2">
    <citation type="submission" date="2021-04" db="EMBL/GenBank/DDBJ databases">
        <authorList>
            <person name="Gilroy R."/>
        </authorList>
    </citation>
    <scope>NUCLEOTIDE SEQUENCE</scope>
    <source>
        <strain evidence="1">B5-657</strain>
    </source>
</reference>
<organism evidence="1 2">
    <name type="scientific">Candidatus Cellulosilyticum pullistercoris</name>
    <dbReference type="NCBI Taxonomy" id="2838521"/>
    <lineage>
        <taxon>Bacteria</taxon>
        <taxon>Bacillati</taxon>
        <taxon>Bacillota</taxon>
        <taxon>Clostridia</taxon>
        <taxon>Lachnospirales</taxon>
        <taxon>Cellulosilyticaceae</taxon>
        <taxon>Cellulosilyticum</taxon>
    </lineage>
</organism>